<evidence type="ECO:0000256" key="1">
    <source>
        <dbReference type="SAM" id="SignalP"/>
    </source>
</evidence>
<dbReference type="Proteomes" id="UP000291106">
    <property type="component" value="Chromosome"/>
</dbReference>
<feature type="chain" id="PRO_5019059173" evidence="1">
    <location>
        <begin position="21"/>
        <end position="143"/>
    </location>
</feature>
<keyword evidence="1" id="KW-0732">Signal</keyword>
<accession>A0A411PEM6</accession>
<evidence type="ECO:0000313" key="3">
    <source>
        <dbReference type="Proteomes" id="UP000291106"/>
    </source>
</evidence>
<name>A0A411PEM6_9GAMM</name>
<keyword evidence="3" id="KW-1185">Reference proteome</keyword>
<protein>
    <submittedName>
        <fullName evidence="2">Uncharacterized protein</fullName>
    </submittedName>
</protein>
<reference evidence="2 3" key="1">
    <citation type="submission" date="2019-02" db="EMBL/GenBank/DDBJ databases">
        <title>Shewanella sp. D4-2 isolated from Dokdo Island.</title>
        <authorList>
            <person name="Baek K."/>
        </authorList>
    </citation>
    <scope>NUCLEOTIDE SEQUENCE [LARGE SCALE GENOMIC DNA]</scope>
    <source>
        <strain evidence="2 3">D4-2</strain>
    </source>
</reference>
<dbReference type="RefSeq" id="WP_130597834.1">
    <property type="nucleotide sequence ID" value="NZ_CP036200.1"/>
</dbReference>
<feature type="signal peptide" evidence="1">
    <location>
        <begin position="1"/>
        <end position="20"/>
    </location>
</feature>
<evidence type="ECO:0000313" key="2">
    <source>
        <dbReference type="EMBL" id="QBF81860.1"/>
    </source>
</evidence>
<dbReference type="EMBL" id="CP036200">
    <property type="protein sequence ID" value="QBF81860.1"/>
    <property type="molecule type" value="Genomic_DNA"/>
</dbReference>
<gene>
    <name evidence="2" type="ORF">EXU30_03465</name>
</gene>
<proteinExistence type="predicted"/>
<sequence length="143" mass="15427">MRNKTTLRVVAFALALSSFAANSNGVVASKTVLDFAVESPFNQVSISITGPDGFSTQIDLYDDNLQLDIDALGTLASGNYSYKAQYISNGKIEIISDASTGRDGATRNKGLVQTKTGFFNVVDSEFVTVDEQNSVIEPKFQEQ</sequence>
<organism evidence="2 3">
    <name type="scientific">Shewanella maritima</name>
    <dbReference type="NCBI Taxonomy" id="2520507"/>
    <lineage>
        <taxon>Bacteria</taxon>
        <taxon>Pseudomonadati</taxon>
        <taxon>Pseudomonadota</taxon>
        <taxon>Gammaproteobacteria</taxon>
        <taxon>Alteromonadales</taxon>
        <taxon>Shewanellaceae</taxon>
        <taxon>Shewanella</taxon>
    </lineage>
</organism>
<dbReference type="KEGG" id="smai:EXU30_03465"/>
<dbReference type="OrthoDB" id="6267111at2"/>
<dbReference type="AlphaFoldDB" id="A0A411PEM6"/>